<evidence type="ECO:0000313" key="2">
    <source>
        <dbReference type="Proteomes" id="UP001428341"/>
    </source>
</evidence>
<keyword evidence="2" id="KW-1185">Reference proteome</keyword>
<proteinExistence type="predicted"/>
<protein>
    <submittedName>
        <fullName evidence="1">Uncharacterized protein</fullName>
    </submittedName>
</protein>
<organism evidence="1 2">
    <name type="scientific">Citrus x changshan-huyou</name>
    <dbReference type="NCBI Taxonomy" id="2935761"/>
    <lineage>
        <taxon>Eukaryota</taxon>
        <taxon>Viridiplantae</taxon>
        <taxon>Streptophyta</taxon>
        <taxon>Embryophyta</taxon>
        <taxon>Tracheophyta</taxon>
        <taxon>Spermatophyta</taxon>
        <taxon>Magnoliopsida</taxon>
        <taxon>eudicotyledons</taxon>
        <taxon>Gunneridae</taxon>
        <taxon>Pentapetalae</taxon>
        <taxon>rosids</taxon>
        <taxon>malvids</taxon>
        <taxon>Sapindales</taxon>
        <taxon>Rutaceae</taxon>
        <taxon>Aurantioideae</taxon>
        <taxon>Citrus</taxon>
    </lineage>
</organism>
<sequence length="180" mass="20565">MKYPSFEKKKVVDDLPKDQQDFEVAVVLEISIASKVGESSSTTFPPSSLDPMVMEDLLEVEKLIGYKLEAEKKQKWEKVESFLREELAKDQESAHITEEKLNDVKSREFDKSVGCELDWPFHHLGKDVSTIDLNEKAGIISDDDEDGYQGSMIPDPDPEDGFVKLQVLSYLIFLQLLFYL</sequence>
<reference evidence="1 2" key="1">
    <citation type="submission" date="2024-05" db="EMBL/GenBank/DDBJ databases">
        <title>Haplotype-resolved chromosome-level genome assembly of Huyou (Citrus changshanensis).</title>
        <authorList>
            <person name="Miao C."/>
            <person name="Chen W."/>
            <person name="Wu Y."/>
            <person name="Wang L."/>
            <person name="Zhao S."/>
            <person name="Grierson D."/>
            <person name="Xu C."/>
            <person name="Chen K."/>
        </authorList>
    </citation>
    <scope>NUCLEOTIDE SEQUENCE [LARGE SCALE GENOMIC DNA]</scope>
    <source>
        <strain evidence="1">01-14</strain>
        <tissue evidence="1">Leaf</tissue>
    </source>
</reference>
<comment type="caution">
    <text evidence="1">The sequence shown here is derived from an EMBL/GenBank/DDBJ whole genome shotgun (WGS) entry which is preliminary data.</text>
</comment>
<name>A0AAP0M4Q3_9ROSI</name>
<dbReference type="EMBL" id="JBCGBO010000006">
    <property type="protein sequence ID" value="KAK9192729.1"/>
    <property type="molecule type" value="Genomic_DNA"/>
</dbReference>
<accession>A0AAP0M4Q3</accession>
<evidence type="ECO:0000313" key="1">
    <source>
        <dbReference type="EMBL" id="KAK9192729.1"/>
    </source>
</evidence>
<dbReference type="Proteomes" id="UP001428341">
    <property type="component" value="Unassembled WGS sequence"/>
</dbReference>
<dbReference type="AlphaFoldDB" id="A0AAP0M4Q3"/>
<gene>
    <name evidence="1" type="ORF">WN944_003422</name>
</gene>